<dbReference type="EMBL" id="BLIV01000005">
    <property type="protein sequence ID" value="GFE51054.1"/>
    <property type="molecule type" value="Genomic_DNA"/>
</dbReference>
<protein>
    <submittedName>
        <fullName evidence="1">Uncharacterized protein</fullName>
    </submittedName>
</protein>
<accession>A0A640VTZ0</accession>
<evidence type="ECO:0000313" key="2">
    <source>
        <dbReference type="Proteomes" id="UP000436522"/>
    </source>
</evidence>
<comment type="caution">
    <text evidence="1">The sequence shown here is derived from an EMBL/GenBank/DDBJ whole genome shotgun (WGS) entry which is preliminary data.</text>
</comment>
<organism evidence="1 2">
    <name type="scientific">Roseobacter cerasinus</name>
    <dbReference type="NCBI Taxonomy" id="2602289"/>
    <lineage>
        <taxon>Bacteria</taxon>
        <taxon>Pseudomonadati</taxon>
        <taxon>Pseudomonadota</taxon>
        <taxon>Alphaproteobacteria</taxon>
        <taxon>Rhodobacterales</taxon>
        <taxon>Roseobacteraceae</taxon>
        <taxon>Roseobacter</taxon>
    </lineage>
</organism>
<reference evidence="1 2" key="1">
    <citation type="submission" date="2019-12" db="EMBL/GenBank/DDBJ databases">
        <title>Roseobacter cerasinus sp. nov., isolated from seawater around aquaculture.</title>
        <authorList>
            <person name="Muramatsu S."/>
            <person name="Takabe Y."/>
            <person name="Mori K."/>
            <person name="Takaichi S."/>
            <person name="Hanada S."/>
        </authorList>
    </citation>
    <scope>NUCLEOTIDE SEQUENCE [LARGE SCALE GENOMIC DNA]</scope>
    <source>
        <strain evidence="1 2">AI77</strain>
    </source>
</reference>
<keyword evidence="2" id="KW-1185">Reference proteome</keyword>
<name>A0A640VTZ0_9RHOB</name>
<evidence type="ECO:0000313" key="1">
    <source>
        <dbReference type="EMBL" id="GFE51054.1"/>
    </source>
</evidence>
<sequence length="76" mass="8426">MDAEFLSGLHQQLHANAYAQKGPLPFKVTQDRCIKTRRSQLFGGTSKCTHTRQDQTVSVSNAVWIGAQYGRGIATF</sequence>
<proteinExistence type="predicted"/>
<dbReference type="Proteomes" id="UP000436522">
    <property type="component" value="Unassembled WGS sequence"/>
</dbReference>
<dbReference type="AlphaFoldDB" id="A0A640VTZ0"/>
<gene>
    <name evidence="1" type="ORF">So717_28070</name>
</gene>